<name>A0A9N9AS68_9GLOM</name>
<evidence type="ECO:0000313" key="3">
    <source>
        <dbReference type="Proteomes" id="UP000789405"/>
    </source>
</evidence>
<protein>
    <submittedName>
        <fullName evidence="2">12013_t:CDS:1</fullName>
    </submittedName>
</protein>
<feature type="compositionally biased region" description="Basic and acidic residues" evidence="1">
    <location>
        <begin position="10"/>
        <end position="21"/>
    </location>
</feature>
<accession>A0A9N9AS68</accession>
<organism evidence="2 3">
    <name type="scientific">Dentiscutata erythropus</name>
    <dbReference type="NCBI Taxonomy" id="1348616"/>
    <lineage>
        <taxon>Eukaryota</taxon>
        <taxon>Fungi</taxon>
        <taxon>Fungi incertae sedis</taxon>
        <taxon>Mucoromycota</taxon>
        <taxon>Glomeromycotina</taxon>
        <taxon>Glomeromycetes</taxon>
        <taxon>Diversisporales</taxon>
        <taxon>Gigasporaceae</taxon>
        <taxon>Dentiscutata</taxon>
    </lineage>
</organism>
<feature type="region of interest" description="Disordered" evidence="1">
    <location>
        <begin position="1"/>
        <end position="21"/>
    </location>
</feature>
<proteinExistence type="predicted"/>
<keyword evidence="3" id="KW-1185">Reference proteome</keyword>
<reference evidence="2" key="1">
    <citation type="submission" date="2021-06" db="EMBL/GenBank/DDBJ databases">
        <authorList>
            <person name="Kallberg Y."/>
            <person name="Tangrot J."/>
            <person name="Rosling A."/>
        </authorList>
    </citation>
    <scope>NUCLEOTIDE SEQUENCE</scope>
    <source>
        <strain evidence="2">MA453B</strain>
    </source>
</reference>
<evidence type="ECO:0000313" key="2">
    <source>
        <dbReference type="EMBL" id="CAG8540764.1"/>
    </source>
</evidence>
<comment type="caution">
    <text evidence="2">The sequence shown here is derived from an EMBL/GenBank/DDBJ whole genome shotgun (WGS) entry which is preliminary data.</text>
</comment>
<dbReference type="EMBL" id="CAJVPY010001892">
    <property type="protein sequence ID" value="CAG8540764.1"/>
    <property type="molecule type" value="Genomic_DNA"/>
</dbReference>
<dbReference type="Proteomes" id="UP000789405">
    <property type="component" value="Unassembled WGS sequence"/>
</dbReference>
<sequence length="82" mass="9813">MWELEEENEELQKKLEEEKEKGKARERWFRNKLEEEGKRYDILDSVQLIFLRFRGLKSFILTVVAKLFGSLGPSLCMYRGAE</sequence>
<evidence type="ECO:0000256" key="1">
    <source>
        <dbReference type="SAM" id="MobiDB-lite"/>
    </source>
</evidence>
<gene>
    <name evidence="2" type="ORF">DERYTH_LOCUS4791</name>
</gene>
<dbReference type="AlphaFoldDB" id="A0A9N9AS68"/>